<organism evidence="2 3">
    <name type="scientific">Streptomyces caatingaensis</name>
    <dbReference type="NCBI Taxonomy" id="1678637"/>
    <lineage>
        <taxon>Bacteria</taxon>
        <taxon>Bacillati</taxon>
        <taxon>Actinomycetota</taxon>
        <taxon>Actinomycetes</taxon>
        <taxon>Kitasatosporales</taxon>
        <taxon>Streptomycetaceae</taxon>
        <taxon>Streptomyces</taxon>
    </lineage>
</organism>
<dbReference type="SUPFAM" id="SSF47336">
    <property type="entry name" value="ACP-like"/>
    <property type="match status" value="1"/>
</dbReference>
<evidence type="ECO:0000313" key="2">
    <source>
        <dbReference type="EMBL" id="KNB50819.1"/>
    </source>
</evidence>
<dbReference type="Gene3D" id="1.10.1200.10">
    <property type="entry name" value="ACP-like"/>
    <property type="match status" value="1"/>
</dbReference>
<dbReference type="Pfam" id="PF00550">
    <property type="entry name" value="PP-binding"/>
    <property type="match status" value="1"/>
</dbReference>
<dbReference type="Proteomes" id="UP000037288">
    <property type="component" value="Unassembled WGS sequence"/>
</dbReference>
<dbReference type="PATRIC" id="fig|1678637.3.peg.4393"/>
<keyword evidence="3" id="KW-1185">Reference proteome</keyword>
<protein>
    <recommendedName>
        <fullName evidence="1">Carrier domain-containing protein</fullName>
    </recommendedName>
</protein>
<dbReference type="AlphaFoldDB" id="A0A0K9XBP1"/>
<dbReference type="OrthoDB" id="4321365at2"/>
<accession>A0A0K9XBP1</accession>
<proteinExistence type="predicted"/>
<dbReference type="InterPro" id="IPR009081">
    <property type="entry name" value="PP-bd_ACP"/>
</dbReference>
<comment type="caution">
    <text evidence="2">The sequence shown here is derived from an EMBL/GenBank/DDBJ whole genome shotgun (WGS) entry which is preliminary data.</text>
</comment>
<feature type="domain" description="Carrier" evidence="1">
    <location>
        <begin position="17"/>
        <end position="65"/>
    </location>
</feature>
<dbReference type="STRING" id="1678637.AC230_20520"/>
<reference evidence="3" key="1">
    <citation type="submission" date="2015-07" db="EMBL/GenBank/DDBJ databases">
        <title>Draft genome sequence of Streptomyces sp. CMAA 1322, a bacterium isolated from Caatinga biome, from dry forest semiarid of Brazil.</title>
        <authorList>
            <person name="Santos S.N."/>
            <person name="Gacesa R."/>
            <person name="Taketani R.G."/>
            <person name="Long P.F."/>
            <person name="Melo I.S."/>
        </authorList>
    </citation>
    <scope>NUCLEOTIDE SEQUENCE [LARGE SCALE GENOMIC DNA]</scope>
    <source>
        <strain evidence="3">CMAA 1322</strain>
    </source>
</reference>
<gene>
    <name evidence="2" type="ORF">AC230_20520</name>
</gene>
<dbReference type="RefSeq" id="WP_049717732.1">
    <property type="nucleotide sequence ID" value="NZ_LFXA01000013.1"/>
</dbReference>
<dbReference type="EMBL" id="LFXA01000013">
    <property type="protein sequence ID" value="KNB50819.1"/>
    <property type="molecule type" value="Genomic_DNA"/>
</dbReference>
<evidence type="ECO:0000313" key="3">
    <source>
        <dbReference type="Proteomes" id="UP000037288"/>
    </source>
</evidence>
<name>A0A0K9XBP1_9ACTN</name>
<sequence length="83" mass="8620">MNGRELLAQCVSAPGVLDSLTDDQDLREAGLNSGEIVLAVMRLEERLGRALDDDEIASVTTIAGIDALLRPAGGPTADTQDAA</sequence>
<dbReference type="InterPro" id="IPR036736">
    <property type="entry name" value="ACP-like_sf"/>
</dbReference>
<evidence type="ECO:0000259" key="1">
    <source>
        <dbReference type="Pfam" id="PF00550"/>
    </source>
</evidence>